<comment type="caution">
    <text evidence="1">The sequence shown here is derived from an EMBL/GenBank/DDBJ whole genome shotgun (WGS) entry which is preliminary data.</text>
</comment>
<reference evidence="1 2" key="1">
    <citation type="journal article" date="2021" name="Elife">
        <title>Chloroplast acquisition without the gene transfer in kleptoplastic sea slugs, Plakobranchus ocellatus.</title>
        <authorList>
            <person name="Maeda T."/>
            <person name="Takahashi S."/>
            <person name="Yoshida T."/>
            <person name="Shimamura S."/>
            <person name="Takaki Y."/>
            <person name="Nagai Y."/>
            <person name="Toyoda A."/>
            <person name="Suzuki Y."/>
            <person name="Arimoto A."/>
            <person name="Ishii H."/>
            <person name="Satoh N."/>
            <person name="Nishiyama T."/>
            <person name="Hasebe M."/>
            <person name="Maruyama T."/>
            <person name="Minagawa J."/>
            <person name="Obokata J."/>
            <person name="Shigenobu S."/>
        </authorList>
    </citation>
    <scope>NUCLEOTIDE SEQUENCE [LARGE SCALE GENOMIC DNA]</scope>
</reference>
<dbReference type="AlphaFoldDB" id="A0AAV3YXX1"/>
<accession>A0AAV3YXX1</accession>
<evidence type="ECO:0000313" key="2">
    <source>
        <dbReference type="Proteomes" id="UP000735302"/>
    </source>
</evidence>
<proteinExistence type="predicted"/>
<keyword evidence="2" id="KW-1185">Reference proteome</keyword>
<dbReference type="EMBL" id="BLXT01001803">
    <property type="protein sequence ID" value="GFN87826.1"/>
    <property type="molecule type" value="Genomic_DNA"/>
</dbReference>
<gene>
    <name evidence="1" type="ORF">PoB_001433200</name>
</gene>
<evidence type="ECO:0000313" key="1">
    <source>
        <dbReference type="EMBL" id="GFN87826.1"/>
    </source>
</evidence>
<sequence length="92" mass="10642">MKVGTSVSRKKFECGSKTYKTKRTANWWDLKLEMWKIVVGALWLCLAQAASQSAPSCFDDVNSCLPAFRNRYLDVDYFWFGTSYFMCPMVCI</sequence>
<name>A0AAV3YXX1_9GAST</name>
<protein>
    <submittedName>
        <fullName evidence="1">Uncharacterized protein</fullName>
    </submittedName>
</protein>
<dbReference type="Proteomes" id="UP000735302">
    <property type="component" value="Unassembled WGS sequence"/>
</dbReference>
<organism evidence="1 2">
    <name type="scientific">Plakobranchus ocellatus</name>
    <dbReference type="NCBI Taxonomy" id="259542"/>
    <lineage>
        <taxon>Eukaryota</taxon>
        <taxon>Metazoa</taxon>
        <taxon>Spiralia</taxon>
        <taxon>Lophotrochozoa</taxon>
        <taxon>Mollusca</taxon>
        <taxon>Gastropoda</taxon>
        <taxon>Heterobranchia</taxon>
        <taxon>Euthyneura</taxon>
        <taxon>Panpulmonata</taxon>
        <taxon>Sacoglossa</taxon>
        <taxon>Placobranchoidea</taxon>
        <taxon>Plakobranchidae</taxon>
        <taxon>Plakobranchus</taxon>
    </lineage>
</organism>